<comment type="caution">
    <text evidence="1">The sequence shown here is derived from an EMBL/GenBank/DDBJ whole genome shotgun (WGS) entry which is preliminary data.</text>
</comment>
<sequence length="120" mass="13852">AIFLYPGYNDGYNILLILPVLDSGGIHYKTAHNQYLIIPLFNYFYYLPELPLQLAALIKTSPIKDTGKRDIIYRVTGSLLPNEIDNYWFAIILKAGKWVIYILISSSTVKLEETYYNLEL</sequence>
<dbReference type="AlphaFoldDB" id="A0AA35PVX4"/>
<organism evidence="1 2">
    <name type="scientific">Clonostachys chloroleuca</name>
    <dbReference type="NCBI Taxonomy" id="1926264"/>
    <lineage>
        <taxon>Eukaryota</taxon>
        <taxon>Fungi</taxon>
        <taxon>Dikarya</taxon>
        <taxon>Ascomycota</taxon>
        <taxon>Pezizomycotina</taxon>
        <taxon>Sordariomycetes</taxon>
        <taxon>Hypocreomycetidae</taxon>
        <taxon>Hypocreales</taxon>
        <taxon>Bionectriaceae</taxon>
        <taxon>Clonostachys</taxon>
    </lineage>
</organism>
<evidence type="ECO:0000313" key="2">
    <source>
        <dbReference type="Proteomes" id="UP001160390"/>
    </source>
</evidence>
<protein>
    <submittedName>
        <fullName evidence="1">Uncharacterized protein</fullName>
    </submittedName>
</protein>
<keyword evidence="2" id="KW-1185">Reference proteome</keyword>
<evidence type="ECO:0000313" key="1">
    <source>
        <dbReference type="EMBL" id="CAI6082512.1"/>
    </source>
</evidence>
<dbReference type="EMBL" id="CABFNP030000730">
    <property type="protein sequence ID" value="CAI6082512.1"/>
    <property type="molecule type" value="Genomic_DNA"/>
</dbReference>
<name>A0AA35PVX4_9HYPO</name>
<accession>A0AA35PVX4</accession>
<feature type="non-terminal residue" evidence="1">
    <location>
        <position position="1"/>
    </location>
</feature>
<dbReference type="Proteomes" id="UP001160390">
    <property type="component" value="Unassembled WGS sequence"/>
</dbReference>
<proteinExistence type="predicted"/>
<gene>
    <name evidence="1" type="ORF">CCHLO57077_00017474</name>
</gene>
<reference evidence="1" key="1">
    <citation type="submission" date="2023-01" db="EMBL/GenBank/DDBJ databases">
        <authorList>
            <person name="Piombo E."/>
        </authorList>
    </citation>
    <scope>NUCLEOTIDE SEQUENCE</scope>
</reference>